<evidence type="ECO:0000313" key="7">
    <source>
        <dbReference type="EMBL" id="SFQ32698.1"/>
    </source>
</evidence>
<keyword evidence="7" id="KW-0067">ATP-binding</keyword>
<dbReference type="PROSITE" id="PS50929">
    <property type="entry name" value="ABC_TM1F"/>
    <property type="match status" value="1"/>
</dbReference>
<evidence type="ECO:0000256" key="4">
    <source>
        <dbReference type="ARBA" id="ARBA00023136"/>
    </source>
</evidence>
<accession>A0A1I5XL77</accession>
<dbReference type="Pfam" id="PF00664">
    <property type="entry name" value="ABC_membrane"/>
    <property type="match status" value="1"/>
</dbReference>
<dbReference type="Gene3D" id="1.20.1560.10">
    <property type="entry name" value="ABC transporter type 1, transmembrane domain"/>
    <property type="match status" value="1"/>
</dbReference>
<comment type="subcellular location">
    <subcellularLocation>
        <location evidence="1">Cell membrane</location>
        <topology evidence="1">Multi-pass membrane protein</topology>
    </subcellularLocation>
</comment>
<keyword evidence="7" id="KW-0547">Nucleotide-binding</keyword>
<evidence type="ECO:0000256" key="1">
    <source>
        <dbReference type="ARBA" id="ARBA00004651"/>
    </source>
</evidence>
<dbReference type="CDD" id="cd18541">
    <property type="entry name" value="ABC_6TM_TmrB_like"/>
    <property type="match status" value="1"/>
</dbReference>
<evidence type="ECO:0000256" key="3">
    <source>
        <dbReference type="ARBA" id="ARBA00022989"/>
    </source>
</evidence>
<organism evidence="7 8">
    <name type="scientific">Caldicoprobacter faecalis</name>
    <dbReference type="NCBI Taxonomy" id="937334"/>
    <lineage>
        <taxon>Bacteria</taxon>
        <taxon>Bacillati</taxon>
        <taxon>Bacillota</taxon>
        <taxon>Clostridia</taxon>
        <taxon>Caldicoprobacterales</taxon>
        <taxon>Caldicoprobacteraceae</taxon>
        <taxon>Caldicoprobacter</taxon>
    </lineage>
</organism>
<reference evidence="7 8" key="1">
    <citation type="submission" date="2016-10" db="EMBL/GenBank/DDBJ databases">
        <authorList>
            <person name="de Groot N.N."/>
        </authorList>
    </citation>
    <scope>NUCLEOTIDE SEQUENCE [LARGE SCALE GENOMIC DNA]</scope>
    <source>
        <strain evidence="7 8">DSM 20678</strain>
    </source>
</reference>
<dbReference type="STRING" id="937334.SAMN05444406_1287"/>
<dbReference type="Proteomes" id="UP000198577">
    <property type="component" value="Unassembled WGS sequence"/>
</dbReference>
<dbReference type="GO" id="GO:0005886">
    <property type="term" value="C:plasma membrane"/>
    <property type="evidence" value="ECO:0007669"/>
    <property type="project" value="UniProtKB-SubCell"/>
</dbReference>
<dbReference type="PANTHER" id="PTHR43394:SF1">
    <property type="entry name" value="ATP-BINDING CASSETTE SUB-FAMILY B MEMBER 10, MITOCHONDRIAL"/>
    <property type="match status" value="1"/>
</dbReference>
<evidence type="ECO:0000256" key="5">
    <source>
        <dbReference type="SAM" id="Phobius"/>
    </source>
</evidence>
<feature type="transmembrane region" description="Helical" evidence="5">
    <location>
        <begin position="158"/>
        <end position="177"/>
    </location>
</feature>
<sequence length="374" mass="42300">MKTTQLLWEFIKQFKRRYIIGIIVLFVTSFISSMIPKIMGYVTDSINDRMPASVTNKYLLILVAATVAVFVLRFTWRYFLVGNNRYLECYLREKLFAHMQTLPAFFYDNNKTGDLIAYAINDIQAIRRVFGFGFTSILDGLVVNTISIIIMVRTINPILTLMAIAPAPLIVMIIYFLRKKIRERFGAVQKAFAQISGKVQENISGIRVIKAFAQEEEEVQDFLRYNQARVDTQMSLTRVSAVLGPVTQLTFGISTVLFIIYGSGLVARGVISLGDYVAFSSYIMVIMGPIVSIGRIIEVWQRGLASIQRLDRIFCERSERDAENALAAVSLFGLNGEARDDSTEIERLKGDIVIKDLTFAYPGTDKKVLQDINL</sequence>
<dbReference type="RefSeq" id="WP_242948360.1">
    <property type="nucleotide sequence ID" value="NZ_FOXR01000028.1"/>
</dbReference>
<dbReference type="InterPro" id="IPR011527">
    <property type="entry name" value="ABC1_TM_dom"/>
</dbReference>
<dbReference type="AlphaFoldDB" id="A0A1I5XL77"/>
<proteinExistence type="predicted"/>
<keyword evidence="8" id="KW-1185">Reference proteome</keyword>
<dbReference type="InterPro" id="IPR039421">
    <property type="entry name" value="Type_1_exporter"/>
</dbReference>
<keyword evidence="3 5" id="KW-1133">Transmembrane helix</keyword>
<evidence type="ECO:0000259" key="6">
    <source>
        <dbReference type="PROSITE" id="PS50929"/>
    </source>
</evidence>
<keyword evidence="4 5" id="KW-0472">Membrane</keyword>
<dbReference type="EMBL" id="FOXR01000028">
    <property type="protein sequence ID" value="SFQ32698.1"/>
    <property type="molecule type" value="Genomic_DNA"/>
</dbReference>
<feature type="transmembrane region" description="Helical" evidence="5">
    <location>
        <begin position="58"/>
        <end position="76"/>
    </location>
</feature>
<keyword evidence="2 5" id="KW-0812">Transmembrane</keyword>
<feature type="domain" description="ABC transmembrane type-1" evidence="6">
    <location>
        <begin position="19"/>
        <end position="302"/>
    </location>
</feature>
<evidence type="ECO:0000256" key="2">
    <source>
        <dbReference type="ARBA" id="ARBA00022692"/>
    </source>
</evidence>
<protein>
    <submittedName>
        <fullName evidence="7">ATP-binding cassette, subfamily B</fullName>
    </submittedName>
</protein>
<name>A0A1I5XL77_9FIRM</name>
<gene>
    <name evidence="7" type="ORF">SAMN05444406_1287</name>
</gene>
<evidence type="ECO:0000313" key="8">
    <source>
        <dbReference type="Proteomes" id="UP000198577"/>
    </source>
</evidence>
<dbReference type="SUPFAM" id="SSF90123">
    <property type="entry name" value="ABC transporter transmembrane region"/>
    <property type="match status" value="1"/>
</dbReference>
<feature type="transmembrane region" description="Helical" evidence="5">
    <location>
        <begin position="239"/>
        <end position="264"/>
    </location>
</feature>
<dbReference type="InterPro" id="IPR036640">
    <property type="entry name" value="ABC1_TM_sf"/>
</dbReference>
<feature type="transmembrane region" description="Helical" evidence="5">
    <location>
        <begin position="129"/>
        <end position="152"/>
    </location>
</feature>
<dbReference type="GO" id="GO:0015421">
    <property type="term" value="F:ABC-type oligopeptide transporter activity"/>
    <property type="evidence" value="ECO:0007669"/>
    <property type="project" value="TreeGrafter"/>
</dbReference>
<dbReference type="GO" id="GO:0005524">
    <property type="term" value="F:ATP binding"/>
    <property type="evidence" value="ECO:0007669"/>
    <property type="project" value="UniProtKB-KW"/>
</dbReference>
<dbReference type="PANTHER" id="PTHR43394">
    <property type="entry name" value="ATP-DEPENDENT PERMEASE MDL1, MITOCHONDRIAL"/>
    <property type="match status" value="1"/>
</dbReference>
<feature type="transmembrane region" description="Helical" evidence="5">
    <location>
        <begin position="276"/>
        <end position="297"/>
    </location>
</feature>
<feature type="transmembrane region" description="Helical" evidence="5">
    <location>
        <begin position="18"/>
        <end position="38"/>
    </location>
</feature>